<dbReference type="ExpressionAtlas" id="A0A2K3DJF7">
    <property type="expression patterns" value="baseline and differential"/>
</dbReference>
<dbReference type="Pfam" id="PF04755">
    <property type="entry name" value="PAP_fibrillin"/>
    <property type="match status" value="1"/>
</dbReference>
<evidence type="ECO:0000256" key="2">
    <source>
        <dbReference type="ARBA" id="ARBA00022640"/>
    </source>
</evidence>
<evidence type="ECO:0000256" key="3">
    <source>
        <dbReference type="SAM" id="MobiDB-lite"/>
    </source>
</evidence>
<dbReference type="OrthoDB" id="45035at2759"/>
<name>A0A2K3DJF7_CHLRE</name>
<protein>
    <recommendedName>
        <fullName evidence="4">Plastid lipid-associated protein/fibrillin conserved domain-containing protein</fullName>
    </recommendedName>
</protein>
<feature type="compositionally biased region" description="Basic and acidic residues" evidence="3">
    <location>
        <begin position="368"/>
        <end position="424"/>
    </location>
</feature>
<reference evidence="5 6" key="1">
    <citation type="journal article" date="2007" name="Science">
        <title>The Chlamydomonas genome reveals the evolution of key animal and plant functions.</title>
        <authorList>
            <person name="Merchant S.S."/>
            <person name="Prochnik S.E."/>
            <person name="Vallon O."/>
            <person name="Harris E.H."/>
            <person name="Karpowicz S.J."/>
            <person name="Witman G.B."/>
            <person name="Terry A."/>
            <person name="Salamov A."/>
            <person name="Fritz-Laylin L.K."/>
            <person name="Marechal-Drouard L."/>
            <person name="Marshall W.F."/>
            <person name="Qu L.H."/>
            <person name="Nelson D.R."/>
            <person name="Sanderfoot A.A."/>
            <person name="Spalding M.H."/>
            <person name="Kapitonov V.V."/>
            <person name="Ren Q."/>
            <person name="Ferris P."/>
            <person name="Lindquist E."/>
            <person name="Shapiro H."/>
            <person name="Lucas S.M."/>
            <person name="Grimwood J."/>
            <person name="Schmutz J."/>
            <person name="Cardol P."/>
            <person name="Cerutti H."/>
            <person name="Chanfreau G."/>
            <person name="Chen C.L."/>
            <person name="Cognat V."/>
            <person name="Croft M.T."/>
            <person name="Dent R."/>
            <person name="Dutcher S."/>
            <person name="Fernandez E."/>
            <person name="Fukuzawa H."/>
            <person name="Gonzalez-Ballester D."/>
            <person name="Gonzalez-Halphen D."/>
            <person name="Hallmann A."/>
            <person name="Hanikenne M."/>
            <person name="Hippler M."/>
            <person name="Inwood W."/>
            <person name="Jabbari K."/>
            <person name="Kalanon M."/>
            <person name="Kuras R."/>
            <person name="Lefebvre P.A."/>
            <person name="Lemaire S.D."/>
            <person name="Lobanov A.V."/>
            <person name="Lohr M."/>
            <person name="Manuell A."/>
            <person name="Meier I."/>
            <person name="Mets L."/>
            <person name="Mittag M."/>
            <person name="Mittelmeier T."/>
            <person name="Moroney J.V."/>
            <person name="Moseley J."/>
            <person name="Napoli C."/>
            <person name="Nedelcu A.M."/>
            <person name="Niyogi K."/>
            <person name="Novoselov S.V."/>
            <person name="Paulsen I.T."/>
            <person name="Pazour G."/>
            <person name="Purton S."/>
            <person name="Ral J.P."/>
            <person name="Riano-Pachon D.M."/>
            <person name="Riekhof W."/>
            <person name="Rymarquis L."/>
            <person name="Schroda M."/>
            <person name="Stern D."/>
            <person name="Umen J."/>
            <person name="Willows R."/>
            <person name="Wilson N."/>
            <person name="Zimmer S.L."/>
            <person name="Allmer J."/>
            <person name="Balk J."/>
            <person name="Bisova K."/>
            <person name="Chen C.J."/>
            <person name="Elias M."/>
            <person name="Gendler K."/>
            <person name="Hauser C."/>
            <person name="Lamb M.R."/>
            <person name="Ledford H."/>
            <person name="Long J.C."/>
            <person name="Minagawa J."/>
            <person name="Page M.D."/>
            <person name="Pan J."/>
            <person name="Pootakham W."/>
            <person name="Roje S."/>
            <person name="Rose A."/>
            <person name="Stahlberg E."/>
            <person name="Terauchi A.M."/>
            <person name="Yang P."/>
            <person name="Ball S."/>
            <person name="Bowler C."/>
            <person name="Dieckmann C.L."/>
            <person name="Gladyshev V.N."/>
            <person name="Green P."/>
            <person name="Jorgensen R."/>
            <person name="Mayfield S."/>
            <person name="Mueller-Roeber B."/>
            <person name="Rajamani S."/>
            <person name="Sayre R.T."/>
            <person name="Brokstein P."/>
            <person name="Dubchak I."/>
            <person name="Goodstein D."/>
            <person name="Hornick L."/>
            <person name="Huang Y.W."/>
            <person name="Jhaveri J."/>
            <person name="Luo Y."/>
            <person name="Martinez D."/>
            <person name="Ngau W.C."/>
            <person name="Otillar B."/>
            <person name="Poliakov A."/>
            <person name="Porter A."/>
            <person name="Szajkowski L."/>
            <person name="Werner G."/>
            <person name="Zhou K."/>
            <person name="Grigoriev I.V."/>
            <person name="Rokhsar D.S."/>
            <person name="Grossman A.R."/>
        </authorList>
    </citation>
    <scope>NUCLEOTIDE SEQUENCE [LARGE SCALE GENOMIC DNA]</scope>
    <source>
        <strain evidence="6">CC-503</strain>
    </source>
</reference>
<accession>A0A2K3DJF7</accession>
<feature type="region of interest" description="Disordered" evidence="3">
    <location>
        <begin position="266"/>
        <end position="287"/>
    </location>
</feature>
<dbReference type="AlphaFoldDB" id="A0A2K3DJF7"/>
<proteinExistence type="predicted"/>
<dbReference type="Gramene" id="PNW80662">
    <property type="protein sequence ID" value="PNW80662"/>
    <property type="gene ID" value="CHLRE_07g325736v5"/>
</dbReference>
<gene>
    <name evidence="5" type="ORF">CHLRE_07g325736v5</name>
</gene>
<keyword evidence="2" id="KW-0934">Plastid</keyword>
<dbReference type="EMBL" id="CM008968">
    <property type="protein sequence ID" value="PNW80662.1"/>
    <property type="molecule type" value="Genomic_DNA"/>
</dbReference>
<feature type="compositionally biased region" description="Acidic residues" evidence="3">
    <location>
        <begin position="266"/>
        <end position="276"/>
    </location>
</feature>
<feature type="compositionally biased region" description="Low complexity" evidence="3">
    <location>
        <begin position="335"/>
        <end position="354"/>
    </location>
</feature>
<feature type="domain" description="Plastid lipid-associated protein/fibrillin conserved" evidence="4">
    <location>
        <begin position="72"/>
        <end position="192"/>
    </location>
</feature>
<dbReference type="Proteomes" id="UP000006906">
    <property type="component" value="Chromosome 7"/>
</dbReference>
<dbReference type="InterPro" id="IPR039633">
    <property type="entry name" value="PAP"/>
</dbReference>
<dbReference type="PANTHER" id="PTHR31906">
    <property type="entry name" value="PLASTID-LIPID-ASSOCIATED PROTEIN 4, CHLOROPLASTIC-RELATED"/>
    <property type="match status" value="1"/>
</dbReference>
<organism evidence="5 6">
    <name type="scientific">Chlamydomonas reinhardtii</name>
    <name type="common">Chlamydomonas smithii</name>
    <dbReference type="NCBI Taxonomy" id="3055"/>
    <lineage>
        <taxon>Eukaryota</taxon>
        <taxon>Viridiplantae</taxon>
        <taxon>Chlorophyta</taxon>
        <taxon>core chlorophytes</taxon>
        <taxon>Chlorophyceae</taxon>
        <taxon>CS clade</taxon>
        <taxon>Chlamydomonadales</taxon>
        <taxon>Chlamydomonadaceae</taxon>
        <taxon>Chlamydomonas</taxon>
    </lineage>
</organism>
<dbReference type="RefSeq" id="XP_042922636.1">
    <property type="nucleotide sequence ID" value="XM_043064069.1"/>
</dbReference>
<evidence type="ECO:0000313" key="5">
    <source>
        <dbReference type="EMBL" id="PNW80662.1"/>
    </source>
</evidence>
<dbReference type="GO" id="GO:0009535">
    <property type="term" value="C:chloroplast thylakoid membrane"/>
    <property type="evidence" value="ECO:0000318"/>
    <property type="project" value="GO_Central"/>
</dbReference>
<comment type="subcellular location">
    <subcellularLocation>
        <location evidence="1">Plastid</location>
    </subcellularLocation>
</comment>
<evidence type="ECO:0000313" key="6">
    <source>
        <dbReference type="Proteomes" id="UP000006906"/>
    </source>
</evidence>
<dbReference type="InterPro" id="IPR006843">
    <property type="entry name" value="PAP/fibrillin_dom"/>
</dbReference>
<evidence type="ECO:0000256" key="1">
    <source>
        <dbReference type="ARBA" id="ARBA00004474"/>
    </source>
</evidence>
<sequence>MQALLQRRAMGTAVTARNGPSGRRVPLCKRTVARSAQVQRRGAVQCKAFFNFFAPKPAAPTSPFDPRAKPLVEQLIAITSGTDAGAKASAAQKEEIAALVTELSRYCIKNPLKSDLLFGEWKVLFASKATAVGGPLRAGAGPAVFAGQNAKQILEAPNKLVNEVQYKTLGFLPGYSRQYGTIQPVSGDTFILNITEGEIMAGLGGPVKKAFDIQRKIQLLYLDDEIRVALFLPTEGLTDTEAEENGGSAGEDIVFVFQRITNNAAEEEEPAEDDGEEAPKGAFGFGGGRKLESAATVAERQVRQQLNQRSGSAKVAVAPSRQGSTKVAVAPPSRPGSGKVAVAPAAPARSASVRGRGRQQVEEEVEDPRERRRREQEEARAAKQREAEAKAAEARAAKEKEQRAAEAKAAKERAEAERQAEREKQAAIKDLLAQLAADIKERQAEAREAAKALKDIEKSAGSGLKEVTAARAKVDEAEADIKAISQQLDAAAGAKKEAEGAAKVAKDAVVAAEKALRAAIAAAAPAVARK</sequence>
<dbReference type="KEGG" id="cre:CHLRE_07g325736v5"/>
<feature type="region of interest" description="Disordered" evidence="3">
    <location>
        <begin position="1"/>
        <end position="21"/>
    </location>
</feature>
<keyword evidence="6" id="KW-1185">Reference proteome</keyword>
<dbReference type="PaxDb" id="3055-EDO96839"/>
<feature type="region of interest" description="Disordered" evidence="3">
    <location>
        <begin position="305"/>
        <end position="424"/>
    </location>
</feature>
<dbReference type="InParanoid" id="A0A2K3DJF7"/>
<dbReference type="GeneID" id="5728414"/>
<evidence type="ECO:0000259" key="4">
    <source>
        <dbReference type="Pfam" id="PF04755"/>
    </source>
</evidence>
<dbReference type="OMA" id="FVFQRIT"/>